<feature type="non-terminal residue" evidence="1">
    <location>
        <position position="26"/>
    </location>
</feature>
<name>A0A382JR18_9ZZZZ</name>
<accession>A0A382JR18</accession>
<protein>
    <submittedName>
        <fullName evidence="1">Uncharacterized protein</fullName>
    </submittedName>
</protein>
<evidence type="ECO:0000313" key="1">
    <source>
        <dbReference type="EMBL" id="SVC13772.1"/>
    </source>
</evidence>
<organism evidence="1">
    <name type="scientific">marine metagenome</name>
    <dbReference type="NCBI Taxonomy" id="408172"/>
    <lineage>
        <taxon>unclassified sequences</taxon>
        <taxon>metagenomes</taxon>
        <taxon>ecological metagenomes</taxon>
    </lineage>
</organism>
<dbReference type="EMBL" id="UINC01075515">
    <property type="protein sequence ID" value="SVC13772.1"/>
    <property type="molecule type" value="Genomic_DNA"/>
</dbReference>
<proteinExistence type="predicted"/>
<reference evidence="1" key="1">
    <citation type="submission" date="2018-05" db="EMBL/GenBank/DDBJ databases">
        <authorList>
            <person name="Lanie J.A."/>
            <person name="Ng W.-L."/>
            <person name="Kazmierczak K.M."/>
            <person name="Andrzejewski T.M."/>
            <person name="Davidsen T.M."/>
            <person name="Wayne K.J."/>
            <person name="Tettelin H."/>
            <person name="Glass J.I."/>
            <person name="Rusch D."/>
            <person name="Podicherti R."/>
            <person name="Tsui H.-C.T."/>
            <person name="Winkler M.E."/>
        </authorList>
    </citation>
    <scope>NUCLEOTIDE SEQUENCE</scope>
</reference>
<gene>
    <name evidence="1" type="ORF">METZ01_LOCUS266626</name>
</gene>
<sequence length="26" mass="2664">MAFQVSPGVSVTEKDLTNVVPAVSTS</sequence>
<dbReference type="AlphaFoldDB" id="A0A382JR18"/>